<evidence type="ECO:0000256" key="1">
    <source>
        <dbReference type="SAM" id="MobiDB-lite"/>
    </source>
</evidence>
<feature type="region of interest" description="Disordered" evidence="1">
    <location>
        <begin position="163"/>
        <end position="198"/>
    </location>
</feature>
<dbReference type="Proteomes" id="UP001324427">
    <property type="component" value="Unassembled WGS sequence"/>
</dbReference>
<sequence length="375" mass="42172">MLSSHTLAFANRRPPAKTHKVGFLHLTDEVRKKIYELAIYDHDRDAVFLPRALPRKVGPKTDIDVTHVYDDDVLPVEKYFVVYPTGVDSSHSAGRFTTGTFLYVEQSVEQDSNDSSMQMSSDAGGPSSESDSVLAFDLMSCPSTTSEPNDQFTTDNHELVASDTISDEDSDQTSVSQVASTDEDFEARPGEDTDSESVVLVNGGKHGWVPDDDDEEHYDSEERIGMLYEPAEPAILLACREIREQCLPVYYTQNAFSWRFYWLDPIGSLQRFRHWARDVVGTNSKFLSRLTLESRHSIEEGVEFVVDIDLLKTEEGFTVNIESHAETSMGFIACVLQDELSRLLKAIPRRDSGVIALTADDLCDMGKVFVEWMLR</sequence>
<gene>
    <name evidence="2" type="ORF">LTR36_007292</name>
</gene>
<accession>A0AAV9JAA5</accession>
<dbReference type="AlphaFoldDB" id="A0AAV9JAA5"/>
<evidence type="ECO:0000313" key="2">
    <source>
        <dbReference type="EMBL" id="KAK4541928.1"/>
    </source>
</evidence>
<dbReference type="EMBL" id="JAVFHQ010000047">
    <property type="protein sequence ID" value="KAK4541928.1"/>
    <property type="molecule type" value="Genomic_DNA"/>
</dbReference>
<keyword evidence="3" id="KW-1185">Reference proteome</keyword>
<reference evidence="2 3" key="1">
    <citation type="submission" date="2021-11" db="EMBL/GenBank/DDBJ databases">
        <title>Black yeast isolated from Biological Soil Crust.</title>
        <authorList>
            <person name="Kurbessoian T."/>
        </authorList>
    </citation>
    <scope>NUCLEOTIDE SEQUENCE [LARGE SCALE GENOMIC DNA]</scope>
    <source>
        <strain evidence="2 3">CCFEE 5522</strain>
    </source>
</reference>
<evidence type="ECO:0000313" key="3">
    <source>
        <dbReference type="Proteomes" id="UP001324427"/>
    </source>
</evidence>
<organism evidence="2 3">
    <name type="scientific">Oleoguttula mirabilis</name>
    <dbReference type="NCBI Taxonomy" id="1507867"/>
    <lineage>
        <taxon>Eukaryota</taxon>
        <taxon>Fungi</taxon>
        <taxon>Dikarya</taxon>
        <taxon>Ascomycota</taxon>
        <taxon>Pezizomycotina</taxon>
        <taxon>Dothideomycetes</taxon>
        <taxon>Dothideomycetidae</taxon>
        <taxon>Mycosphaerellales</taxon>
        <taxon>Teratosphaeriaceae</taxon>
        <taxon>Oleoguttula</taxon>
    </lineage>
</organism>
<comment type="caution">
    <text evidence="2">The sequence shown here is derived from an EMBL/GenBank/DDBJ whole genome shotgun (WGS) entry which is preliminary data.</text>
</comment>
<protein>
    <submittedName>
        <fullName evidence="2">Uncharacterized protein</fullName>
    </submittedName>
</protein>
<feature type="region of interest" description="Disordered" evidence="1">
    <location>
        <begin position="109"/>
        <end position="131"/>
    </location>
</feature>
<feature type="compositionally biased region" description="Low complexity" evidence="1">
    <location>
        <begin position="113"/>
        <end position="122"/>
    </location>
</feature>
<name>A0AAV9JAA5_9PEZI</name>
<proteinExistence type="predicted"/>